<evidence type="ECO:0000313" key="2">
    <source>
        <dbReference type="Proteomes" id="UP000051260"/>
    </source>
</evidence>
<dbReference type="Pfam" id="PF05573">
    <property type="entry name" value="NosL"/>
    <property type="match status" value="1"/>
</dbReference>
<dbReference type="PROSITE" id="PS51257">
    <property type="entry name" value="PROKAR_LIPOPROTEIN"/>
    <property type="match status" value="1"/>
</dbReference>
<dbReference type="PANTHER" id="PTHR41247">
    <property type="entry name" value="HTH-TYPE TRANSCRIPTIONAL REPRESSOR YCNK"/>
    <property type="match status" value="1"/>
</dbReference>
<dbReference type="EMBL" id="CYUD01000017">
    <property type="protein sequence ID" value="CUK17449.1"/>
    <property type="molecule type" value="Genomic_DNA"/>
</dbReference>
<reference evidence="2" key="1">
    <citation type="submission" date="2015-09" db="EMBL/GenBank/DDBJ databases">
        <authorList>
            <person name="Rodrigo-Torres L."/>
            <person name="Arahal D.R."/>
        </authorList>
    </citation>
    <scope>NUCLEOTIDE SEQUENCE [LARGE SCALE GENOMIC DNA]</scope>
    <source>
        <strain evidence="2">CECT 5091</strain>
    </source>
</reference>
<dbReference type="Gene3D" id="3.30.70.2060">
    <property type="match status" value="1"/>
</dbReference>
<dbReference type="AlphaFoldDB" id="A0A0P1IJM1"/>
<dbReference type="STRING" id="1715692.RUE5091_04121"/>
<dbReference type="OrthoDB" id="7354657at2"/>
<dbReference type="RefSeq" id="WP_058283738.1">
    <property type="nucleotide sequence ID" value="NZ_CYUD01000017.1"/>
</dbReference>
<dbReference type="InterPro" id="IPR008719">
    <property type="entry name" value="N2O_reductase_NosL"/>
</dbReference>
<dbReference type="PANTHER" id="PTHR41247:SF1">
    <property type="entry name" value="HTH-TYPE TRANSCRIPTIONAL REPRESSOR YCNK"/>
    <property type="match status" value="1"/>
</dbReference>
<accession>A0A0P1IJM1</accession>
<sequence length="171" mass="18009">MKRLCLIALIALTACKEEVAVAPDPVDLTPDALSFFCQMNIAEHGGPKGQIHLEGYPAPLFFAQVRDMVAYLKSPERDAPITGVYVSDMGVAPTWQQPGISNWIAADGATFVVGANVAGGMGAREVVPFADPAAAETFIGQYGGNLLPLADIPDTEVLGPVDLDLKLETPS</sequence>
<dbReference type="Proteomes" id="UP000051260">
    <property type="component" value="Unassembled WGS sequence"/>
</dbReference>
<keyword evidence="2" id="KW-1185">Reference proteome</keyword>
<dbReference type="Gene3D" id="3.30.70.2050">
    <property type="match status" value="1"/>
</dbReference>
<name>A0A0P1IJM1_9RHOB</name>
<dbReference type="SUPFAM" id="SSF160387">
    <property type="entry name" value="NosL/MerB-like"/>
    <property type="match status" value="1"/>
</dbReference>
<proteinExistence type="predicted"/>
<gene>
    <name evidence="1" type="ORF">RUE5091_04121</name>
</gene>
<protein>
    <submittedName>
        <fullName evidence="1">NosL</fullName>
    </submittedName>
</protein>
<evidence type="ECO:0000313" key="1">
    <source>
        <dbReference type="EMBL" id="CUK17449.1"/>
    </source>
</evidence>
<organism evidence="1 2">
    <name type="scientific">Ruegeria denitrificans</name>
    <dbReference type="NCBI Taxonomy" id="1715692"/>
    <lineage>
        <taxon>Bacteria</taxon>
        <taxon>Pseudomonadati</taxon>
        <taxon>Pseudomonadota</taxon>
        <taxon>Alphaproteobacteria</taxon>
        <taxon>Rhodobacterales</taxon>
        <taxon>Roseobacteraceae</taxon>
        <taxon>Ruegeria</taxon>
    </lineage>
</organism>